<dbReference type="SUPFAM" id="SSF54001">
    <property type="entry name" value="Cysteine proteinases"/>
    <property type="match status" value="1"/>
</dbReference>
<dbReference type="Gene3D" id="3.40.395.10">
    <property type="entry name" value="Adenoviral Proteinase, Chain A"/>
    <property type="match status" value="1"/>
</dbReference>
<dbReference type="InterPro" id="IPR003653">
    <property type="entry name" value="Peptidase_C48_C"/>
</dbReference>
<keyword evidence="6" id="KW-0378">Hydrolase</keyword>
<feature type="region of interest" description="Disordered" evidence="12">
    <location>
        <begin position="1"/>
        <end position="59"/>
    </location>
</feature>
<dbReference type="FunFam" id="2.60.120.200:FF:000135">
    <property type="entry name" value="Related to KRE6-glucan synthase subunit"/>
    <property type="match status" value="1"/>
</dbReference>
<evidence type="ECO:0000256" key="10">
    <source>
        <dbReference type="ARBA" id="ARBA00023180"/>
    </source>
</evidence>
<dbReference type="GO" id="GO:0008234">
    <property type="term" value="F:cysteine-type peptidase activity"/>
    <property type="evidence" value="ECO:0007669"/>
    <property type="project" value="InterPro"/>
</dbReference>
<feature type="domain" description="GH16" evidence="15">
    <location>
        <begin position="206"/>
        <end position="578"/>
    </location>
</feature>
<evidence type="ECO:0000256" key="12">
    <source>
        <dbReference type="SAM" id="MobiDB-lite"/>
    </source>
</evidence>
<feature type="region of interest" description="Disordered" evidence="12">
    <location>
        <begin position="847"/>
        <end position="871"/>
    </location>
</feature>
<dbReference type="PROSITE" id="PS51762">
    <property type="entry name" value="GH16_2"/>
    <property type="match status" value="1"/>
</dbReference>
<comment type="similarity">
    <text evidence="3">Belongs to the SKN1/KRE6 family.</text>
</comment>
<feature type="region of interest" description="Disordered" evidence="12">
    <location>
        <begin position="581"/>
        <end position="689"/>
    </location>
</feature>
<dbReference type="PANTHER" id="PTHR31361:SF15">
    <property type="entry name" value="GH16 DOMAIN-CONTAINING PROTEIN"/>
    <property type="match status" value="1"/>
</dbReference>
<feature type="compositionally biased region" description="Basic and acidic residues" evidence="12">
    <location>
        <begin position="1650"/>
        <end position="1663"/>
    </location>
</feature>
<feature type="transmembrane region" description="Helical" evidence="13">
    <location>
        <begin position="162"/>
        <end position="184"/>
    </location>
</feature>
<evidence type="ECO:0000256" key="4">
    <source>
        <dbReference type="ARBA" id="ARBA00022670"/>
    </source>
</evidence>
<feature type="compositionally biased region" description="Basic residues" evidence="12">
    <location>
        <begin position="1"/>
        <end position="11"/>
    </location>
</feature>
<dbReference type="GO" id="GO:0019783">
    <property type="term" value="F:ubiquitin-like protein peptidase activity"/>
    <property type="evidence" value="ECO:0007669"/>
    <property type="project" value="UniProtKB-ARBA"/>
</dbReference>
<dbReference type="SUPFAM" id="SSF49899">
    <property type="entry name" value="Concanavalin A-like lectins/glucanases"/>
    <property type="match status" value="1"/>
</dbReference>
<keyword evidence="4" id="KW-0645">Protease</keyword>
<feature type="region of interest" description="Disordered" evidence="12">
    <location>
        <begin position="747"/>
        <end position="769"/>
    </location>
</feature>
<evidence type="ECO:0000256" key="1">
    <source>
        <dbReference type="ARBA" id="ARBA00004606"/>
    </source>
</evidence>
<evidence type="ECO:0000313" key="16">
    <source>
        <dbReference type="EMBL" id="KAF5382633.1"/>
    </source>
</evidence>
<keyword evidence="9 13" id="KW-0472">Membrane</keyword>
<feature type="region of interest" description="Disordered" evidence="12">
    <location>
        <begin position="1266"/>
        <end position="1348"/>
    </location>
</feature>
<dbReference type="CDD" id="cd02180">
    <property type="entry name" value="GH16_fungal_KRE6_glucanase"/>
    <property type="match status" value="1"/>
</dbReference>
<evidence type="ECO:0000259" key="14">
    <source>
        <dbReference type="PROSITE" id="PS50600"/>
    </source>
</evidence>
<name>A0A8H5HFV7_9AGAR</name>
<comment type="caution">
    <text evidence="16">The sequence shown here is derived from an EMBL/GenBank/DDBJ whole genome shotgun (WGS) entry which is preliminary data.</text>
</comment>
<dbReference type="Gene3D" id="2.60.120.200">
    <property type="match status" value="1"/>
</dbReference>
<dbReference type="InterPro" id="IPR038765">
    <property type="entry name" value="Papain-like_cys_pep_sf"/>
</dbReference>
<evidence type="ECO:0000259" key="15">
    <source>
        <dbReference type="PROSITE" id="PS51762"/>
    </source>
</evidence>
<sequence>MSHTPRPRRGTNHNGPQEYAAVPQSPRSALNHPSGSHYKTRPPTRTASVSSHQHQNLQSGRGAIAAGVATGAIGGGYGPYSYQPDNGRDAGVYNASRFSSSPSEQSMLTGADKPPVQNTSTVPQFLWDKDPDLDDALHNPDIHGRGDNSFTMFSARGWANASALFVLIIGLLMLFAGYPILLYYNHPSPRITGFNLGGINGSGQIPDLPGLPRLIDPTTPDDVLTRIGSDGKKYDLVFSDEFNTDGRTFFPGDDPFWEAVDLHYWPTGDLEWYSPEALTTEDGKLVITLTQETFNDLNFKSGMLQSWNKLCYNTGYVEVSVSLPGSPRVPGLWPGVWSMGNLGRAGYGATNEGMWPYSYDSCDLGTFPNQTAQDGTPEAVATGSPGDGPLSFLPGQRLSACTCPGSDHPGPKVSNGRGVPEIDILEAQIDVSIFKGEVSQSFQCAPYNYKYEFDTSSPATTIYDTSKTAFNTYKGGVFQQAVSAVTLTEDENYGGQGYGTYGYEWYFDQNRRQDSYITWYSTGEKSWTITSETVGPDSTSQISGRLIPEEPMYLVLNLGIAPGFQKQDYKHLEFPAKIKEDRGQTKALHGYGERGTMPPNRRDASGSSGLWKNPRPTNIDPPRNHTRSGQHDYSPWTAHSMGNNAGRRQSGNQTANRTMTSSLPPPRKKQKTAHRATSGYFDNGPQYVMGRGTPIDPKTAVPRKHFARGPEVINLDDEDEDKGIALMSTPDRLDVLDCPPSEKVLKARKPSPPRFRQQPIDVDDEDDLIPYDPGAPSGSRIVSDRDEAKTLQVLAPEESDPITQYSPSPPRVPSPKIFPNVQTMVQTIEQQQQQRHLDLRQYVPSTHKKKGVKNSMKGKNPSTTEPRDAVATKSTNFTSSSVAVQQPGVKKMQLRIKEWFFGTDHRRDGPTCFLSWERETLRIMEEGMRTPVLSLAVRSEVGSVEYSEPSDFTVIMLTTLMPTNKRRFNLPNNGRFRMGDRHAGNVTVMFDDQHEDWSTANYSTFVTWIKGHVNDSGVLRTGAAQKMWEASMTQSELGDTIATRQQRQKADEAQSGSEIRRPSKRPAPDDESTPPPVGDLSSGPSSHGDASASSSCPDSRIMISQHSGTSNSGIATAPRRSARRHASPRRLRSPSPDSDEVILCYPRGIPGAVNINNADLKRLQPGEFLNDTLIEFGLKLWLRRLEESNPELARQIHVFSSFFYKKLHQKNMDEGYESVRKWTAKIDIFSKKYIIVPINENFHWYLVIIYQPEHVLIPPPIMASPATRGRKNVASTRVSPAKPASTEKKLASIFTKPTSTSSKPPSITTQLSSTEKPLSMSKPLSSKKPPSSGQSSKQEVSPSSEAEVEEVVMEGMGGLLNFEASCSITITTVDSTSVSRATSVIEESANASHDDTVVPESPPTDMDVEENNLPAALEKELSMTISDYESSFARSRPAIHDIDMDDVPSASTSRQDADSLFGDENDAADSSKSVSVQPHIFYGKSQKASGKQKAIPNQAVFRKDDFPVTVDEQGPDEEPLTSSPNSDATTYIFTFDSLGSRHPQAIKLLSRYLKKEAQDKLNKTDLSDAVGKQALVPVQPNFCDCGLYLLHFAETFMSDPERYCQVIKARSKGTMNLTRQDDWKAELTGDMRERLADEIKQLSVEWKQERTMKEEAKRKEAAERTGPIELAESSDDEVDIVETIPAVTTAKKGAKGNVPVRGKAMRPRG</sequence>
<evidence type="ECO:0008006" key="18">
    <source>
        <dbReference type="Google" id="ProtNLM"/>
    </source>
</evidence>
<evidence type="ECO:0000256" key="5">
    <source>
        <dbReference type="ARBA" id="ARBA00022692"/>
    </source>
</evidence>
<feature type="compositionally biased region" description="Polar residues" evidence="12">
    <location>
        <begin position="1102"/>
        <end position="1114"/>
    </location>
</feature>
<feature type="compositionally biased region" description="Basic residues" evidence="12">
    <location>
        <begin position="1120"/>
        <end position="1132"/>
    </location>
</feature>
<feature type="domain" description="Ubiquitin-like protease family profile" evidence="14">
    <location>
        <begin position="1153"/>
        <end position="1596"/>
    </location>
</feature>
<dbReference type="GO" id="GO:0005789">
    <property type="term" value="C:endoplasmic reticulum membrane"/>
    <property type="evidence" value="ECO:0007669"/>
    <property type="project" value="TreeGrafter"/>
</dbReference>
<feature type="compositionally biased region" description="Polar residues" evidence="12">
    <location>
        <begin position="43"/>
        <end position="59"/>
    </location>
</feature>
<evidence type="ECO:0000313" key="17">
    <source>
        <dbReference type="Proteomes" id="UP000565441"/>
    </source>
</evidence>
<evidence type="ECO:0000256" key="7">
    <source>
        <dbReference type="ARBA" id="ARBA00022968"/>
    </source>
</evidence>
<feature type="region of interest" description="Disordered" evidence="12">
    <location>
        <begin position="1387"/>
        <end position="1407"/>
    </location>
</feature>
<feature type="region of interest" description="Disordered" evidence="12">
    <location>
        <begin position="1650"/>
        <end position="1675"/>
    </location>
</feature>
<evidence type="ECO:0000256" key="13">
    <source>
        <dbReference type="SAM" id="Phobius"/>
    </source>
</evidence>
<keyword evidence="10" id="KW-0325">Glycoprotein</keyword>
<feature type="region of interest" description="Disordered" evidence="12">
    <location>
        <begin position="1443"/>
        <end position="1474"/>
    </location>
</feature>
<evidence type="ECO:0000256" key="2">
    <source>
        <dbReference type="ARBA" id="ARBA00005234"/>
    </source>
</evidence>
<keyword evidence="11" id="KW-0961">Cell wall biogenesis/degradation</keyword>
<dbReference type="EMBL" id="JAACJP010000008">
    <property type="protein sequence ID" value="KAF5382633.1"/>
    <property type="molecule type" value="Genomic_DNA"/>
</dbReference>
<evidence type="ECO:0000256" key="8">
    <source>
        <dbReference type="ARBA" id="ARBA00022989"/>
    </source>
</evidence>
<feature type="compositionally biased region" description="Low complexity" evidence="12">
    <location>
        <begin position="1292"/>
        <end position="1309"/>
    </location>
</feature>
<dbReference type="GO" id="GO:0005886">
    <property type="term" value="C:plasma membrane"/>
    <property type="evidence" value="ECO:0007669"/>
    <property type="project" value="TreeGrafter"/>
</dbReference>
<feature type="compositionally biased region" description="Polar residues" evidence="12">
    <location>
        <begin position="640"/>
        <end position="662"/>
    </location>
</feature>
<dbReference type="GO" id="GO:0006078">
    <property type="term" value="P:(1-&gt;6)-beta-D-glucan biosynthetic process"/>
    <property type="evidence" value="ECO:0007669"/>
    <property type="project" value="TreeGrafter"/>
</dbReference>
<feature type="compositionally biased region" description="Low complexity" evidence="12">
    <location>
        <begin position="1081"/>
        <end position="1095"/>
    </location>
</feature>
<gene>
    <name evidence="16" type="ORF">D9615_003013</name>
</gene>
<dbReference type="InterPro" id="IPR005629">
    <property type="entry name" value="Skn1/Kre6/Sbg1"/>
</dbReference>
<evidence type="ECO:0000256" key="6">
    <source>
        <dbReference type="ARBA" id="ARBA00022801"/>
    </source>
</evidence>
<keyword evidence="17" id="KW-1185">Reference proteome</keyword>
<comment type="subcellular location">
    <subcellularLocation>
        <location evidence="1">Membrane</location>
        <topology evidence="1">Single-pass type II membrane protein</topology>
    </subcellularLocation>
</comment>
<evidence type="ECO:0000256" key="11">
    <source>
        <dbReference type="ARBA" id="ARBA00023316"/>
    </source>
</evidence>
<dbReference type="OrthoDB" id="412647at2759"/>
<evidence type="ECO:0000256" key="3">
    <source>
        <dbReference type="ARBA" id="ARBA00010962"/>
    </source>
</evidence>
<feature type="region of interest" description="Disordered" evidence="12">
    <location>
        <begin position="1030"/>
        <end position="1139"/>
    </location>
</feature>
<protein>
    <recommendedName>
        <fullName evidence="18">Ubiquitin-like protease family profile domain-containing protein</fullName>
    </recommendedName>
</protein>
<dbReference type="Gene3D" id="1.10.418.20">
    <property type="match status" value="1"/>
</dbReference>
<dbReference type="GO" id="GO:0015926">
    <property type="term" value="F:glucosidase activity"/>
    <property type="evidence" value="ECO:0007669"/>
    <property type="project" value="TreeGrafter"/>
</dbReference>
<dbReference type="Pfam" id="PF03935">
    <property type="entry name" value="SKN1_KRE6_Sbg1"/>
    <property type="match status" value="1"/>
</dbReference>
<feature type="compositionally biased region" description="Polar residues" evidence="12">
    <location>
        <begin position="25"/>
        <end position="34"/>
    </location>
</feature>
<organism evidence="16 17">
    <name type="scientific">Tricholomella constricta</name>
    <dbReference type="NCBI Taxonomy" id="117010"/>
    <lineage>
        <taxon>Eukaryota</taxon>
        <taxon>Fungi</taxon>
        <taxon>Dikarya</taxon>
        <taxon>Basidiomycota</taxon>
        <taxon>Agaricomycotina</taxon>
        <taxon>Agaricomycetes</taxon>
        <taxon>Agaricomycetidae</taxon>
        <taxon>Agaricales</taxon>
        <taxon>Tricholomatineae</taxon>
        <taxon>Lyophyllaceae</taxon>
        <taxon>Tricholomella</taxon>
    </lineage>
</organism>
<reference evidence="16 17" key="1">
    <citation type="journal article" date="2020" name="ISME J.">
        <title>Uncovering the hidden diversity of litter-decomposition mechanisms in mushroom-forming fungi.</title>
        <authorList>
            <person name="Floudas D."/>
            <person name="Bentzer J."/>
            <person name="Ahren D."/>
            <person name="Johansson T."/>
            <person name="Persson P."/>
            <person name="Tunlid A."/>
        </authorList>
    </citation>
    <scope>NUCLEOTIDE SEQUENCE [LARGE SCALE GENOMIC DNA]</scope>
    <source>
        <strain evidence="16 17">CBS 661.87</strain>
    </source>
</reference>
<keyword evidence="5 13" id="KW-0812">Transmembrane</keyword>
<dbReference type="GO" id="GO:0031505">
    <property type="term" value="P:fungal-type cell wall organization"/>
    <property type="evidence" value="ECO:0007669"/>
    <property type="project" value="TreeGrafter"/>
</dbReference>
<dbReference type="InterPro" id="IPR000757">
    <property type="entry name" value="Beta-glucanase-like"/>
</dbReference>
<dbReference type="PROSITE" id="PS50600">
    <property type="entry name" value="ULP_PROTEASE"/>
    <property type="match status" value="1"/>
</dbReference>
<dbReference type="Pfam" id="PF02902">
    <property type="entry name" value="Peptidase_C48"/>
    <property type="match status" value="2"/>
</dbReference>
<dbReference type="PANTHER" id="PTHR31361">
    <property type="entry name" value="BETA-GLUCAN SYNTHESIS-ASSOCIATED PROTEIN KRE6-RELATED"/>
    <property type="match status" value="1"/>
</dbReference>
<dbReference type="InterPro" id="IPR013320">
    <property type="entry name" value="ConA-like_dom_sf"/>
</dbReference>
<dbReference type="GO" id="GO:0006508">
    <property type="term" value="P:proteolysis"/>
    <property type="evidence" value="ECO:0007669"/>
    <property type="project" value="UniProtKB-KW"/>
</dbReference>
<evidence type="ECO:0000256" key="9">
    <source>
        <dbReference type="ARBA" id="ARBA00023136"/>
    </source>
</evidence>
<feature type="compositionally biased region" description="Low complexity" evidence="12">
    <location>
        <begin position="1316"/>
        <end position="1345"/>
    </location>
</feature>
<keyword evidence="7" id="KW-0735">Signal-anchor</keyword>
<feature type="compositionally biased region" description="Polar residues" evidence="12">
    <location>
        <begin position="1031"/>
        <end position="1045"/>
    </location>
</feature>
<accession>A0A8H5HFV7</accession>
<comment type="similarity">
    <text evidence="2">Belongs to the peptidase C48 family.</text>
</comment>
<proteinExistence type="inferred from homology"/>
<keyword evidence="8 13" id="KW-1133">Transmembrane helix</keyword>
<dbReference type="Proteomes" id="UP000565441">
    <property type="component" value="Unassembled WGS sequence"/>
</dbReference>